<dbReference type="GO" id="GO:0005829">
    <property type="term" value="C:cytosol"/>
    <property type="evidence" value="ECO:0007669"/>
    <property type="project" value="TreeGrafter"/>
</dbReference>
<comment type="caution">
    <text evidence="3">The sequence shown here is derived from an EMBL/GenBank/DDBJ whole genome shotgun (WGS) entry which is preliminary data.</text>
</comment>
<reference evidence="3" key="1">
    <citation type="submission" date="2020-09" db="EMBL/GenBank/DDBJ databases">
        <title>Genome seq and assembly of Tianweitania sp.</title>
        <authorList>
            <person name="Chhetri G."/>
        </authorList>
    </citation>
    <scope>NUCLEOTIDE SEQUENCE</scope>
    <source>
        <strain evidence="3">Rool2</strain>
    </source>
</reference>
<dbReference type="PANTHER" id="PTHR11365">
    <property type="entry name" value="5-OXOPROLINASE RELATED"/>
    <property type="match status" value="1"/>
</dbReference>
<dbReference type="InterPro" id="IPR002821">
    <property type="entry name" value="Hydantoinase_A"/>
</dbReference>
<accession>A0A8J6PQJ6</accession>
<dbReference type="EMBL" id="JACVVX010000001">
    <property type="protein sequence ID" value="MBD0413189.1"/>
    <property type="molecule type" value="Genomic_DNA"/>
</dbReference>
<dbReference type="SUPFAM" id="SSF53067">
    <property type="entry name" value="Actin-like ATPase domain"/>
    <property type="match status" value="1"/>
</dbReference>
<gene>
    <name evidence="3" type="ORF">ICI42_00780</name>
</gene>
<dbReference type="Proteomes" id="UP000643405">
    <property type="component" value="Unassembled WGS sequence"/>
</dbReference>
<dbReference type="InterPro" id="IPR008040">
    <property type="entry name" value="Hydant_A_N"/>
</dbReference>
<dbReference type="AlphaFoldDB" id="A0A8J6PQJ6"/>
<evidence type="ECO:0000313" key="3">
    <source>
        <dbReference type="EMBL" id="MBD0413189.1"/>
    </source>
</evidence>
<dbReference type="InterPro" id="IPR043129">
    <property type="entry name" value="ATPase_NBD"/>
</dbReference>
<dbReference type="GO" id="GO:0006749">
    <property type="term" value="P:glutathione metabolic process"/>
    <property type="evidence" value="ECO:0007669"/>
    <property type="project" value="TreeGrafter"/>
</dbReference>
<dbReference type="Gene3D" id="3.30.420.40">
    <property type="match status" value="1"/>
</dbReference>
<feature type="domain" description="Hydantoinase/oxoprolinase N-terminal" evidence="2">
    <location>
        <begin position="7"/>
        <end position="184"/>
    </location>
</feature>
<evidence type="ECO:0000259" key="1">
    <source>
        <dbReference type="Pfam" id="PF01968"/>
    </source>
</evidence>
<evidence type="ECO:0000313" key="4">
    <source>
        <dbReference type="Proteomes" id="UP000643405"/>
    </source>
</evidence>
<dbReference type="GO" id="GO:0017168">
    <property type="term" value="F:5-oxoprolinase (ATP-hydrolyzing) activity"/>
    <property type="evidence" value="ECO:0007669"/>
    <property type="project" value="TreeGrafter"/>
</dbReference>
<proteinExistence type="predicted"/>
<name>A0A8J6PQJ6_9HYPH</name>
<dbReference type="Pfam" id="PF01968">
    <property type="entry name" value="Hydantoinase_A"/>
    <property type="match status" value="1"/>
</dbReference>
<protein>
    <submittedName>
        <fullName evidence="3">Hydantoinase/oxoprolinase family protein</fullName>
    </submittedName>
</protein>
<dbReference type="Pfam" id="PF05378">
    <property type="entry name" value="Hydant_A_N"/>
    <property type="match status" value="1"/>
</dbReference>
<dbReference type="RefSeq" id="WP_188162641.1">
    <property type="nucleotide sequence ID" value="NZ_JACVVX010000001.1"/>
</dbReference>
<sequence>MTTSSYRIGIDIGGTFTDLALVDDSGTVAIRKVASTPDDYSRGIANGLGALIHDLGIDPQAISVIVHATTVATNTILEFKGALTGLITTAGFRDVLELRRLRVPVLYDLQYDKPPPLVPRRLRLEVNERLGPDGKVRISLNEDDVVRAAERFRVERVEAVAISYLHAYANAVHEIRTEEILRDVLGDGVYICRGSEILPEIREYERTSTAVVNAYVGPVIRNYADALAGRLTEIGVTAPIEMMHSGGGIMRLAASVKRAASLVESGPAAGVIACARLVRGEDRGANIISFDMGGTTAKAALIENGEAARTDEYEVGAGINLSSKLVKGGGYPIKMPFIDVSEIGAGGGSLVSLDGLGRVTVGPESAGALPGPVCYGRGGTRATLTDVFVTLGYINDVTLAGGSIKVDAEAGRAALRSQIADPLGQDLLTTARGVLTLAVSTMTRAVKAVSTYRGRDPRDFTLVAFGGNGPVVAADIASALGIRSIVVPLAAGVFSGFGLLRSDVEQEFVQPLLADAARLDADRLPCLKAELRARAVAALAADGYDTALAEFRFSADLRYFGQAYELNIAGEAGSGAVDALVEGFHREHERTYGHRSTNDPVQIVNARMNVRVPTASNITRFAPAPAFVRRDRLVTFDREPAMTPVIGREALDLRPRSGPFIIEDYDCTCVVPPKASARLDAVGNIEIEVTS</sequence>
<dbReference type="InterPro" id="IPR045079">
    <property type="entry name" value="Oxoprolinase-like"/>
</dbReference>
<keyword evidence="4" id="KW-1185">Reference proteome</keyword>
<feature type="domain" description="Hydantoinase A/oxoprolinase" evidence="1">
    <location>
        <begin position="206"/>
        <end position="507"/>
    </location>
</feature>
<dbReference type="PANTHER" id="PTHR11365:SF23">
    <property type="entry name" value="HYPOTHETICAL 5-OXOPROLINASE (EUROFUNG)-RELATED"/>
    <property type="match status" value="1"/>
</dbReference>
<evidence type="ECO:0000259" key="2">
    <source>
        <dbReference type="Pfam" id="PF05378"/>
    </source>
</evidence>
<organism evidence="3 4">
    <name type="scientific">Oryzicola mucosus</name>
    <dbReference type="NCBI Taxonomy" id="2767425"/>
    <lineage>
        <taxon>Bacteria</taxon>
        <taxon>Pseudomonadati</taxon>
        <taxon>Pseudomonadota</taxon>
        <taxon>Alphaproteobacteria</taxon>
        <taxon>Hyphomicrobiales</taxon>
        <taxon>Phyllobacteriaceae</taxon>
        <taxon>Oryzicola</taxon>
    </lineage>
</organism>